<dbReference type="Proteomes" id="UP001526166">
    <property type="component" value="Unassembled WGS sequence"/>
</dbReference>
<dbReference type="RefSeq" id="WP_263846874.1">
    <property type="nucleotide sequence ID" value="NZ_JAOWKW010000001.1"/>
</dbReference>
<sequence length="71" mass="8132">MEQLINEIEAYAKSVKRSPQWVLRKAFNAGWGQWDAWKAGTSSPTMAVADRIRAFMRDNPPEQPQQQQDVA</sequence>
<evidence type="ECO:0008006" key="3">
    <source>
        <dbReference type="Google" id="ProtNLM"/>
    </source>
</evidence>
<comment type="caution">
    <text evidence="1">The sequence shown here is derived from an EMBL/GenBank/DDBJ whole genome shotgun (WGS) entry which is preliminary data.</text>
</comment>
<accession>A0ABT2ZV21</accession>
<organism evidence="1 2">
    <name type="scientific">Sedimentimonas flavescens</name>
    <dbReference type="NCBI Taxonomy" id="2851012"/>
    <lineage>
        <taxon>Bacteria</taxon>
        <taxon>Pseudomonadati</taxon>
        <taxon>Pseudomonadota</taxon>
        <taxon>Alphaproteobacteria</taxon>
        <taxon>Rhodobacterales</taxon>
        <taxon>Rhodobacter group</taxon>
        <taxon>Sedimentimonas</taxon>
    </lineage>
</organism>
<protein>
    <recommendedName>
        <fullName evidence="3">XRE family transcriptional regulator</fullName>
    </recommendedName>
</protein>
<name>A0ABT2ZV21_9RHOB</name>
<evidence type="ECO:0000313" key="1">
    <source>
        <dbReference type="EMBL" id="MCV2877589.1"/>
    </source>
</evidence>
<gene>
    <name evidence="1" type="ORF">OE699_01885</name>
</gene>
<keyword evidence="2" id="KW-1185">Reference proteome</keyword>
<proteinExistence type="predicted"/>
<dbReference type="EMBL" id="JAOWKW010000001">
    <property type="protein sequence ID" value="MCV2877589.1"/>
    <property type="molecule type" value="Genomic_DNA"/>
</dbReference>
<evidence type="ECO:0000313" key="2">
    <source>
        <dbReference type="Proteomes" id="UP001526166"/>
    </source>
</evidence>
<reference evidence="1 2" key="1">
    <citation type="submission" date="2022-10" db="EMBL/GenBank/DDBJ databases">
        <title>Sinirhodobacter sp. nov., isolated from ocean surface sediments.</title>
        <authorList>
            <person name="He W."/>
            <person name="Wang L."/>
            <person name="Zhang D.-F."/>
        </authorList>
    </citation>
    <scope>NUCLEOTIDE SEQUENCE [LARGE SCALE GENOMIC DNA]</scope>
    <source>
        <strain evidence="1 2">WL0115</strain>
    </source>
</reference>